<comment type="caution">
    <text evidence="1">The sequence shown here is derived from an EMBL/GenBank/DDBJ whole genome shotgun (WGS) entry which is preliminary data.</text>
</comment>
<dbReference type="AlphaFoldDB" id="A0A835CIN5"/>
<gene>
    <name evidence="1" type="ORF">G2W53_003708</name>
</gene>
<dbReference type="Proteomes" id="UP000634136">
    <property type="component" value="Unassembled WGS sequence"/>
</dbReference>
<reference evidence="1" key="1">
    <citation type="submission" date="2020-09" db="EMBL/GenBank/DDBJ databases">
        <title>Genome-Enabled Discovery of Anthraquinone Biosynthesis in Senna tora.</title>
        <authorList>
            <person name="Kang S.-H."/>
            <person name="Pandey R.P."/>
            <person name="Lee C.-M."/>
            <person name="Sim J.-S."/>
            <person name="Jeong J.-T."/>
            <person name="Choi B.-S."/>
            <person name="Jung M."/>
            <person name="Ginzburg D."/>
            <person name="Zhao K."/>
            <person name="Won S.Y."/>
            <person name="Oh T.-J."/>
            <person name="Yu Y."/>
            <person name="Kim N.-H."/>
            <person name="Lee O.R."/>
            <person name="Lee T.-H."/>
            <person name="Bashyal P."/>
            <person name="Kim T.-S."/>
            <person name="Lee W.-H."/>
            <person name="Kawkins C."/>
            <person name="Kim C.-K."/>
            <person name="Kim J.S."/>
            <person name="Ahn B.O."/>
            <person name="Rhee S.Y."/>
            <person name="Sohng J.K."/>
        </authorList>
    </citation>
    <scope>NUCLEOTIDE SEQUENCE</scope>
    <source>
        <tissue evidence="1">Leaf</tissue>
    </source>
</reference>
<organism evidence="1 2">
    <name type="scientific">Senna tora</name>
    <dbReference type="NCBI Taxonomy" id="362788"/>
    <lineage>
        <taxon>Eukaryota</taxon>
        <taxon>Viridiplantae</taxon>
        <taxon>Streptophyta</taxon>
        <taxon>Embryophyta</taxon>
        <taxon>Tracheophyta</taxon>
        <taxon>Spermatophyta</taxon>
        <taxon>Magnoliopsida</taxon>
        <taxon>eudicotyledons</taxon>
        <taxon>Gunneridae</taxon>
        <taxon>Pentapetalae</taxon>
        <taxon>rosids</taxon>
        <taxon>fabids</taxon>
        <taxon>Fabales</taxon>
        <taxon>Fabaceae</taxon>
        <taxon>Caesalpinioideae</taxon>
        <taxon>Cassia clade</taxon>
        <taxon>Senna</taxon>
    </lineage>
</organism>
<accession>A0A835CIN5</accession>
<dbReference type="EMBL" id="JAAIUW010000002">
    <property type="protein sequence ID" value="KAF7841410.1"/>
    <property type="molecule type" value="Genomic_DNA"/>
</dbReference>
<sequence length="55" mass="5931">MGDAKPCCHGKTTPANGVSFAFANASIITPSTTHSLLFPTTRNHRQREKNVSMSL</sequence>
<name>A0A835CIN5_9FABA</name>
<evidence type="ECO:0000313" key="2">
    <source>
        <dbReference type="Proteomes" id="UP000634136"/>
    </source>
</evidence>
<proteinExistence type="predicted"/>
<protein>
    <submittedName>
        <fullName evidence="1">Uncharacterized protein</fullName>
    </submittedName>
</protein>
<evidence type="ECO:0000313" key="1">
    <source>
        <dbReference type="EMBL" id="KAF7841410.1"/>
    </source>
</evidence>
<keyword evidence="2" id="KW-1185">Reference proteome</keyword>